<dbReference type="Proteomes" id="UP000324222">
    <property type="component" value="Unassembled WGS sequence"/>
</dbReference>
<organism evidence="1 2">
    <name type="scientific">Portunus trituberculatus</name>
    <name type="common">Swimming crab</name>
    <name type="synonym">Neptunus trituberculatus</name>
    <dbReference type="NCBI Taxonomy" id="210409"/>
    <lineage>
        <taxon>Eukaryota</taxon>
        <taxon>Metazoa</taxon>
        <taxon>Ecdysozoa</taxon>
        <taxon>Arthropoda</taxon>
        <taxon>Crustacea</taxon>
        <taxon>Multicrustacea</taxon>
        <taxon>Malacostraca</taxon>
        <taxon>Eumalacostraca</taxon>
        <taxon>Eucarida</taxon>
        <taxon>Decapoda</taxon>
        <taxon>Pleocyemata</taxon>
        <taxon>Brachyura</taxon>
        <taxon>Eubrachyura</taxon>
        <taxon>Portunoidea</taxon>
        <taxon>Portunidae</taxon>
        <taxon>Portuninae</taxon>
        <taxon>Portunus</taxon>
    </lineage>
</organism>
<name>A0A5B7D6E9_PORTR</name>
<evidence type="ECO:0000313" key="2">
    <source>
        <dbReference type="Proteomes" id="UP000324222"/>
    </source>
</evidence>
<accession>A0A5B7D6E9</accession>
<dbReference type="AlphaFoldDB" id="A0A5B7D6E9"/>
<keyword evidence="2" id="KW-1185">Reference proteome</keyword>
<proteinExistence type="predicted"/>
<sequence length="72" mass="7748">MQQNEMAALIRSWLCPPAAVPAPGMSGADWASTVATGVSTNVLMLTLTLFSDETARRYPTERAQSSLFLIFG</sequence>
<reference evidence="1 2" key="1">
    <citation type="submission" date="2019-05" db="EMBL/GenBank/DDBJ databases">
        <title>Another draft genome of Portunus trituberculatus and its Hox gene families provides insights of decapod evolution.</title>
        <authorList>
            <person name="Jeong J.-H."/>
            <person name="Song I."/>
            <person name="Kim S."/>
            <person name="Choi T."/>
            <person name="Kim D."/>
            <person name="Ryu S."/>
            <person name="Kim W."/>
        </authorList>
    </citation>
    <scope>NUCLEOTIDE SEQUENCE [LARGE SCALE GENOMIC DNA]</scope>
    <source>
        <tissue evidence="1">Muscle</tissue>
    </source>
</reference>
<comment type="caution">
    <text evidence="1">The sequence shown here is derived from an EMBL/GenBank/DDBJ whole genome shotgun (WGS) entry which is preliminary data.</text>
</comment>
<dbReference type="EMBL" id="VSRR010000542">
    <property type="protein sequence ID" value="MPC16843.1"/>
    <property type="molecule type" value="Genomic_DNA"/>
</dbReference>
<evidence type="ECO:0000313" key="1">
    <source>
        <dbReference type="EMBL" id="MPC16843.1"/>
    </source>
</evidence>
<protein>
    <submittedName>
        <fullName evidence="1">Uncharacterized protein</fullName>
    </submittedName>
</protein>
<gene>
    <name evidence="1" type="ORF">E2C01_009679</name>
</gene>